<keyword evidence="4" id="KW-1185">Reference proteome</keyword>
<dbReference type="SFLD" id="SFLDG00358">
    <property type="entry name" value="Main_(cytGST)"/>
    <property type="match status" value="1"/>
</dbReference>
<dbReference type="CDD" id="cd03056">
    <property type="entry name" value="GST_N_4"/>
    <property type="match status" value="1"/>
</dbReference>
<dbReference type="Gene3D" id="3.40.30.10">
    <property type="entry name" value="Glutaredoxin"/>
    <property type="match status" value="1"/>
</dbReference>
<dbReference type="Pfam" id="PF13417">
    <property type="entry name" value="GST_N_3"/>
    <property type="match status" value="1"/>
</dbReference>
<dbReference type="Proteomes" id="UP000298179">
    <property type="component" value="Unassembled WGS sequence"/>
</dbReference>
<dbReference type="GO" id="GO:0016740">
    <property type="term" value="F:transferase activity"/>
    <property type="evidence" value="ECO:0007669"/>
    <property type="project" value="UniProtKB-KW"/>
</dbReference>
<keyword evidence="3" id="KW-0808">Transferase</keyword>
<dbReference type="SFLD" id="SFLDS00019">
    <property type="entry name" value="Glutathione_Transferase_(cytos"/>
    <property type="match status" value="1"/>
</dbReference>
<accession>A0A4Y8RU03</accession>
<proteinExistence type="predicted"/>
<dbReference type="InterPro" id="IPR010987">
    <property type="entry name" value="Glutathione-S-Trfase_C-like"/>
</dbReference>
<organism evidence="3 4">
    <name type="scientific">Jiella endophytica</name>
    <dbReference type="NCBI Taxonomy" id="2558362"/>
    <lineage>
        <taxon>Bacteria</taxon>
        <taxon>Pseudomonadati</taxon>
        <taxon>Pseudomonadota</taxon>
        <taxon>Alphaproteobacteria</taxon>
        <taxon>Hyphomicrobiales</taxon>
        <taxon>Aurantimonadaceae</taxon>
        <taxon>Jiella</taxon>
    </lineage>
</organism>
<dbReference type="InterPro" id="IPR036282">
    <property type="entry name" value="Glutathione-S-Trfase_C_sf"/>
</dbReference>
<dbReference type="OrthoDB" id="9810080at2"/>
<dbReference type="InterPro" id="IPR040079">
    <property type="entry name" value="Glutathione_S-Trfase"/>
</dbReference>
<sequence>MMTLYGMPDSGNCYKPRLMMALTGRSFRHVEVSTNDGGTRRADYLARNPNGKVPLLETEDGRYLPESNAMLWYLGEATPYIPDDAFERAEMLAWMFFEQYSHEPQIAVRRSLTIYPRLAAHATPERLAATLEGGVKALTIMDRHLAERQWFAGSAASLADVALYAYTHVAGEGGYELAAFPSVEAWLRRVEALPGYRPMGWLP</sequence>
<dbReference type="PROSITE" id="PS50405">
    <property type="entry name" value="GST_CTER"/>
    <property type="match status" value="1"/>
</dbReference>
<dbReference type="RefSeq" id="WP_134760764.1">
    <property type="nucleotide sequence ID" value="NZ_SOZD01000001.1"/>
</dbReference>
<dbReference type="SUPFAM" id="SSF47616">
    <property type="entry name" value="GST C-terminal domain-like"/>
    <property type="match status" value="1"/>
</dbReference>
<dbReference type="InterPro" id="IPR004046">
    <property type="entry name" value="GST_C"/>
</dbReference>
<dbReference type="PANTHER" id="PTHR44051">
    <property type="entry name" value="GLUTATHIONE S-TRANSFERASE-RELATED"/>
    <property type="match status" value="1"/>
</dbReference>
<reference evidence="3 4" key="1">
    <citation type="submission" date="2019-03" db="EMBL/GenBank/DDBJ databases">
        <title>Jiella endophytica sp. nov., a novel endophytic bacterium isolated from root of Ficus microcarpa Linn. f.</title>
        <authorList>
            <person name="Tuo L."/>
        </authorList>
    </citation>
    <scope>NUCLEOTIDE SEQUENCE [LARGE SCALE GENOMIC DNA]</scope>
    <source>
        <strain evidence="3 4">CBS5Q-3</strain>
    </source>
</reference>
<protein>
    <submittedName>
        <fullName evidence="3">Glutathione S-transferase family protein</fullName>
    </submittedName>
</protein>
<dbReference type="PROSITE" id="PS50404">
    <property type="entry name" value="GST_NTER"/>
    <property type="match status" value="1"/>
</dbReference>
<feature type="domain" description="GST N-terminal" evidence="1">
    <location>
        <begin position="1"/>
        <end position="82"/>
    </location>
</feature>
<evidence type="ECO:0000259" key="1">
    <source>
        <dbReference type="PROSITE" id="PS50404"/>
    </source>
</evidence>
<dbReference type="SUPFAM" id="SSF52833">
    <property type="entry name" value="Thioredoxin-like"/>
    <property type="match status" value="1"/>
</dbReference>
<dbReference type="InterPro" id="IPR036249">
    <property type="entry name" value="Thioredoxin-like_sf"/>
</dbReference>
<evidence type="ECO:0000313" key="3">
    <source>
        <dbReference type="EMBL" id="TFF27805.1"/>
    </source>
</evidence>
<dbReference type="InterPro" id="IPR004045">
    <property type="entry name" value="Glutathione_S-Trfase_N"/>
</dbReference>
<feature type="domain" description="GST C-terminal" evidence="2">
    <location>
        <begin position="84"/>
        <end position="203"/>
    </location>
</feature>
<comment type="caution">
    <text evidence="3">The sequence shown here is derived from an EMBL/GenBank/DDBJ whole genome shotgun (WGS) entry which is preliminary data.</text>
</comment>
<dbReference type="AlphaFoldDB" id="A0A4Y8RU03"/>
<gene>
    <name evidence="3" type="ORF">E3C22_04960</name>
</gene>
<dbReference type="Pfam" id="PF00043">
    <property type="entry name" value="GST_C"/>
    <property type="match status" value="1"/>
</dbReference>
<evidence type="ECO:0000313" key="4">
    <source>
        <dbReference type="Proteomes" id="UP000298179"/>
    </source>
</evidence>
<dbReference type="PANTHER" id="PTHR44051:SF2">
    <property type="entry name" value="HYPOTHETICAL GLUTATHIONE S-TRANSFERASE LIKE PROTEIN"/>
    <property type="match status" value="1"/>
</dbReference>
<dbReference type="Gene3D" id="1.20.1050.10">
    <property type="match status" value="1"/>
</dbReference>
<name>A0A4Y8RU03_9HYPH</name>
<dbReference type="EMBL" id="SOZD01000001">
    <property type="protein sequence ID" value="TFF27805.1"/>
    <property type="molecule type" value="Genomic_DNA"/>
</dbReference>
<evidence type="ECO:0000259" key="2">
    <source>
        <dbReference type="PROSITE" id="PS50405"/>
    </source>
</evidence>